<comment type="similarity">
    <text evidence="1">Belongs to the short-chain dehydrogenases/reductases (SDR) family.</text>
</comment>
<feature type="domain" description="Ketoreductase" evidence="3">
    <location>
        <begin position="6"/>
        <end position="191"/>
    </location>
</feature>
<dbReference type="FunFam" id="3.40.50.720:FF:000084">
    <property type="entry name" value="Short-chain dehydrogenase reductase"/>
    <property type="match status" value="1"/>
</dbReference>
<evidence type="ECO:0000313" key="5">
    <source>
        <dbReference type="Proteomes" id="UP000291591"/>
    </source>
</evidence>
<evidence type="ECO:0000259" key="3">
    <source>
        <dbReference type="SMART" id="SM00822"/>
    </source>
</evidence>
<reference evidence="4 5" key="1">
    <citation type="submission" date="2019-02" db="EMBL/GenBank/DDBJ databases">
        <title>Sequencing the genomes of 1000 actinobacteria strains.</title>
        <authorList>
            <person name="Klenk H.-P."/>
        </authorList>
    </citation>
    <scope>NUCLEOTIDE SEQUENCE [LARGE SCALE GENOMIC DNA]</scope>
    <source>
        <strain evidence="4 5">DSM 45779</strain>
    </source>
</reference>
<dbReference type="PRINTS" id="PR00080">
    <property type="entry name" value="SDRFAMILY"/>
</dbReference>
<evidence type="ECO:0000313" key="4">
    <source>
        <dbReference type="EMBL" id="RZT86667.1"/>
    </source>
</evidence>
<dbReference type="PANTHER" id="PTHR43669:SF3">
    <property type="entry name" value="ALCOHOL DEHYDROGENASE, PUTATIVE (AFU_ORTHOLOGUE AFUA_3G03445)-RELATED"/>
    <property type="match status" value="1"/>
</dbReference>
<dbReference type="SMART" id="SM00822">
    <property type="entry name" value="PKS_KR"/>
    <property type="match status" value="1"/>
</dbReference>
<comment type="caution">
    <text evidence="4">The sequence shown here is derived from an EMBL/GenBank/DDBJ whole genome shotgun (WGS) entry which is preliminary data.</text>
</comment>
<dbReference type="Pfam" id="PF13561">
    <property type="entry name" value="adh_short_C2"/>
    <property type="match status" value="1"/>
</dbReference>
<dbReference type="EMBL" id="SHKL01000001">
    <property type="protein sequence ID" value="RZT86667.1"/>
    <property type="molecule type" value="Genomic_DNA"/>
</dbReference>
<keyword evidence="5" id="KW-1185">Reference proteome</keyword>
<dbReference type="Proteomes" id="UP000291591">
    <property type="component" value="Unassembled WGS sequence"/>
</dbReference>
<dbReference type="InterPro" id="IPR002347">
    <property type="entry name" value="SDR_fam"/>
</dbReference>
<gene>
    <name evidence="4" type="ORF">EV383_3564</name>
</gene>
<dbReference type="InterPro" id="IPR057326">
    <property type="entry name" value="KR_dom"/>
</dbReference>
<sequence>MLMEDRVAVVVGSGAGIGREIALRMGTEGADVVLAGRSTAEMQEVAGLLRAVGRRALVVPVDLTEPSSVTAAAERATAEFGRVDALVVNSGVAGPTKPLIEVGLDEWDETFAVNVTGTFLCAKAFLPAMLEAGSGSVVVIGSMTGKRPLLHRSPYAASKMALVGLVRTLAAEVGPSGVRVNLVSPGGVEGPRLDRVIAGQAQAQGISEEQARAQFAEGSPLRRLVTAGDVADTTVFLSSSRATAITGQDVNVTAGSVMY</sequence>
<dbReference type="RefSeq" id="WP_130290927.1">
    <property type="nucleotide sequence ID" value="NZ_SHKL01000001.1"/>
</dbReference>
<dbReference type="OrthoDB" id="4288312at2"/>
<dbReference type="AlphaFoldDB" id="A0A4Q7UX85"/>
<accession>A0A4Q7UX85</accession>
<name>A0A4Q7UX85_PSEST</name>
<proteinExistence type="inferred from homology"/>
<dbReference type="Gene3D" id="3.40.50.720">
    <property type="entry name" value="NAD(P)-binding Rossmann-like Domain"/>
    <property type="match status" value="1"/>
</dbReference>
<protein>
    <submittedName>
        <fullName evidence="4">NAD(P)-dependent dehydrogenase (Short-subunit alcohol dehydrogenase family)</fullName>
    </submittedName>
</protein>
<evidence type="ECO:0000256" key="1">
    <source>
        <dbReference type="ARBA" id="ARBA00006484"/>
    </source>
</evidence>
<dbReference type="PRINTS" id="PR00081">
    <property type="entry name" value="GDHRDH"/>
</dbReference>
<dbReference type="GO" id="GO:0016491">
    <property type="term" value="F:oxidoreductase activity"/>
    <property type="evidence" value="ECO:0007669"/>
    <property type="project" value="UniProtKB-KW"/>
</dbReference>
<dbReference type="CDD" id="cd05233">
    <property type="entry name" value="SDR_c"/>
    <property type="match status" value="1"/>
</dbReference>
<dbReference type="PANTHER" id="PTHR43669">
    <property type="entry name" value="5-KETO-D-GLUCONATE 5-REDUCTASE"/>
    <property type="match status" value="1"/>
</dbReference>
<evidence type="ECO:0000256" key="2">
    <source>
        <dbReference type="ARBA" id="ARBA00023002"/>
    </source>
</evidence>
<dbReference type="SUPFAM" id="SSF51735">
    <property type="entry name" value="NAD(P)-binding Rossmann-fold domains"/>
    <property type="match status" value="1"/>
</dbReference>
<dbReference type="InterPro" id="IPR036291">
    <property type="entry name" value="NAD(P)-bd_dom_sf"/>
</dbReference>
<keyword evidence="2" id="KW-0560">Oxidoreductase</keyword>
<dbReference type="PROSITE" id="PS00061">
    <property type="entry name" value="ADH_SHORT"/>
    <property type="match status" value="1"/>
</dbReference>
<organism evidence="4 5">
    <name type="scientific">Pseudonocardia sediminis</name>
    <dbReference type="NCBI Taxonomy" id="1397368"/>
    <lineage>
        <taxon>Bacteria</taxon>
        <taxon>Bacillati</taxon>
        <taxon>Actinomycetota</taxon>
        <taxon>Actinomycetes</taxon>
        <taxon>Pseudonocardiales</taxon>
        <taxon>Pseudonocardiaceae</taxon>
        <taxon>Pseudonocardia</taxon>
    </lineage>
</organism>
<dbReference type="InterPro" id="IPR020904">
    <property type="entry name" value="Sc_DH/Rdtase_CS"/>
</dbReference>